<keyword evidence="5" id="KW-0997">Cell inner membrane</keyword>
<dbReference type="PANTHER" id="PTHR33446">
    <property type="entry name" value="PROTEIN TONB-RELATED"/>
    <property type="match status" value="1"/>
</dbReference>
<comment type="caution">
    <text evidence="13">The sequence shown here is derived from an EMBL/GenBank/DDBJ whole genome shotgun (WGS) entry which is preliminary data.</text>
</comment>
<keyword evidence="9 11" id="KW-0472">Membrane</keyword>
<name>A0AB34YZV0_9HYPH</name>
<dbReference type="InterPro" id="IPR006260">
    <property type="entry name" value="TonB/TolA_C"/>
</dbReference>
<evidence type="ECO:0000256" key="9">
    <source>
        <dbReference type="ARBA" id="ARBA00023136"/>
    </source>
</evidence>
<dbReference type="Proteomes" id="UP000553980">
    <property type="component" value="Unassembled WGS sequence"/>
</dbReference>
<evidence type="ECO:0000256" key="11">
    <source>
        <dbReference type="SAM" id="Phobius"/>
    </source>
</evidence>
<comment type="subcellular location">
    <subcellularLocation>
        <location evidence="1">Cell inner membrane</location>
        <topology evidence="1">Single-pass membrane protein</topology>
        <orientation evidence="1">Periplasmic side</orientation>
    </subcellularLocation>
</comment>
<feature type="transmembrane region" description="Helical" evidence="11">
    <location>
        <begin position="41"/>
        <end position="62"/>
    </location>
</feature>
<evidence type="ECO:0000256" key="10">
    <source>
        <dbReference type="SAM" id="MobiDB-lite"/>
    </source>
</evidence>
<feature type="compositionally biased region" description="Polar residues" evidence="10">
    <location>
        <begin position="212"/>
        <end position="229"/>
    </location>
</feature>
<keyword evidence="3" id="KW-0813">Transport</keyword>
<feature type="domain" description="TonB C-terminal" evidence="12">
    <location>
        <begin position="245"/>
        <end position="333"/>
    </location>
</feature>
<evidence type="ECO:0000313" key="14">
    <source>
        <dbReference type="Proteomes" id="UP000553980"/>
    </source>
</evidence>
<accession>A0AB34YZV0</accession>
<proteinExistence type="inferred from homology"/>
<dbReference type="NCBIfam" id="TIGR01352">
    <property type="entry name" value="tonB_Cterm"/>
    <property type="match status" value="1"/>
</dbReference>
<dbReference type="Gene3D" id="3.30.1150.10">
    <property type="match status" value="1"/>
</dbReference>
<evidence type="ECO:0000313" key="13">
    <source>
        <dbReference type="EMBL" id="MBB4095688.1"/>
    </source>
</evidence>
<sequence length="333" mass="36818">MDDRQQEIEAQAEATAEMVERPAVRPVSDELMPVMFSRSEVLLWSIAGLAVLLAHGGAWLWLTRELPIEIADNAPPPAIMIELAPEPEAIETETNEITEQAENALEAKSEANEPLEEPQEEAQQPVREDAQPEEPKEEIAETEPETEPEITPEPEIDPVEQEIVTQLENVEVPIPVFRPKPPEKEKPVEKPKPKKQDVVQKPKREKPAPKSKASTQASAQVTQSNRNAANQSTAAMGFGSVSPAKWQSRLMAHLERRKRYPSGARSRREEGTAYVRFRIDDAGNVLSASLARSSGFPELDNAVVDLVRRASPVPAPPPGVNKTITAPVRFTVR</sequence>
<evidence type="ECO:0000256" key="2">
    <source>
        <dbReference type="ARBA" id="ARBA00006555"/>
    </source>
</evidence>
<dbReference type="PANTHER" id="PTHR33446:SF2">
    <property type="entry name" value="PROTEIN TONB"/>
    <property type="match status" value="1"/>
</dbReference>
<dbReference type="GO" id="GO:0055085">
    <property type="term" value="P:transmembrane transport"/>
    <property type="evidence" value="ECO:0007669"/>
    <property type="project" value="InterPro"/>
</dbReference>
<dbReference type="InterPro" id="IPR037682">
    <property type="entry name" value="TonB_C"/>
</dbReference>
<dbReference type="InterPro" id="IPR051045">
    <property type="entry name" value="TonB-dependent_transducer"/>
</dbReference>
<evidence type="ECO:0000256" key="6">
    <source>
        <dbReference type="ARBA" id="ARBA00022692"/>
    </source>
</evidence>
<dbReference type="PROSITE" id="PS52015">
    <property type="entry name" value="TONB_CTD"/>
    <property type="match status" value="1"/>
</dbReference>
<feature type="compositionally biased region" description="Basic and acidic residues" evidence="10">
    <location>
        <begin position="180"/>
        <end position="208"/>
    </location>
</feature>
<dbReference type="RefSeq" id="WP_235894916.1">
    <property type="nucleotide sequence ID" value="NZ_JACIEX010000012.1"/>
</dbReference>
<feature type="region of interest" description="Disordered" evidence="10">
    <location>
        <begin position="170"/>
        <end position="229"/>
    </location>
</feature>
<dbReference type="SUPFAM" id="SSF74653">
    <property type="entry name" value="TolA/TonB C-terminal domain"/>
    <property type="match status" value="1"/>
</dbReference>
<dbReference type="Pfam" id="PF03544">
    <property type="entry name" value="TonB_C"/>
    <property type="match status" value="1"/>
</dbReference>
<keyword evidence="7" id="KW-0653">Protein transport</keyword>
<keyword evidence="6 11" id="KW-0812">Transmembrane</keyword>
<dbReference type="GO" id="GO:0098797">
    <property type="term" value="C:plasma membrane protein complex"/>
    <property type="evidence" value="ECO:0007669"/>
    <property type="project" value="TreeGrafter"/>
</dbReference>
<evidence type="ECO:0000256" key="3">
    <source>
        <dbReference type="ARBA" id="ARBA00022448"/>
    </source>
</evidence>
<protein>
    <submittedName>
        <fullName evidence="13">Protein TonB</fullName>
    </submittedName>
</protein>
<feature type="region of interest" description="Disordered" evidence="10">
    <location>
        <begin position="107"/>
        <end position="156"/>
    </location>
</feature>
<evidence type="ECO:0000259" key="12">
    <source>
        <dbReference type="PROSITE" id="PS52015"/>
    </source>
</evidence>
<keyword evidence="4" id="KW-1003">Cell membrane</keyword>
<evidence type="ECO:0000256" key="8">
    <source>
        <dbReference type="ARBA" id="ARBA00022989"/>
    </source>
</evidence>
<dbReference type="GO" id="GO:0015031">
    <property type="term" value="P:protein transport"/>
    <property type="evidence" value="ECO:0007669"/>
    <property type="project" value="UniProtKB-KW"/>
</dbReference>
<comment type="similarity">
    <text evidence="2">Belongs to the TonB family.</text>
</comment>
<evidence type="ECO:0000256" key="5">
    <source>
        <dbReference type="ARBA" id="ARBA00022519"/>
    </source>
</evidence>
<feature type="compositionally biased region" description="Basic and acidic residues" evidence="10">
    <location>
        <begin position="126"/>
        <end position="139"/>
    </location>
</feature>
<evidence type="ECO:0000256" key="1">
    <source>
        <dbReference type="ARBA" id="ARBA00004383"/>
    </source>
</evidence>
<dbReference type="GO" id="GO:0031992">
    <property type="term" value="F:energy transducer activity"/>
    <property type="evidence" value="ECO:0007669"/>
    <property type="project" value="TreeGrafter"/>
</dbReference>
<dbReference type="EMBL" id="JACIEX010000012">
    <property type="protein sequence ID" value="MBB4095688.1"/>
    <property type="molecule type" value="Genomic_DNA"/>
</dbReference>
<keyword evidence="14" id="KW-1185">Reference proteome</keyword>
<reference evidence="13 14" key="1">
    <citation type="submission" date="2020-08" db="EMBL/GenBank/DDBJ databases">
        <title>Genomic Encyclopedia of Type Strains, Phase IV (KMG-IV): sequencing the most valuable type-strain genomes for metagenomic binning, comparative biology and taxonomic classification.</title>
        <authorList>
            <person name="Goeker M."/>
        </authorList>
    </citation>
    <scope>NUCLEOTIDE SEQUENCE [LARGE SCALE GENOMIC DNA]</scope>
    <source>
        <strain evidence="13 14">DSM 23868</strain>
    </source>
</reference>
<organism evidence="13 14">
    <name type="scientific">Brucella pecoris</name>
    <dbReference type="NCBI Taxonomy" id="867683"/>
    <lineage>
        <taxon>Bacteria</taxon>
        <taxon>Pseudomonadati</taxon>
        <taxon>Pseudomonadota</taxon>
        <taxon>Alphaproteobacteria</taxon>
        <taxon>Hyphomicrobiales</taxon>
        <taxon>Brucellaceae</taxon>
        <taxon>Brucella/Ochrobactrum group</taxon>
        <taxon>Brucella</taxon>
    </lineage>
</organism>
<evidence type="ECO:0000256" key="7">
    <source>
        <dbReference type="ARBA" id="ARBA00022927"/>
    </source>
</evidence>
<dbReference type="AlphaFoldDB" id="A0AB34YZV0"/>
<feature type="compositionally biased region" description="Acidic residues" evidence="10">
    <location>
        <begin position="140"/>
        <end position="156"/>
    </location>
</feature>
<gene>
    <name evidence="13" type="ORF">GGQ79_004240</name>
</gene>
<keyword evidence="8 11" id="KW-1133">Transmembrane helix</keyword>
<evidence type="ECO:0000256" key="4">
    <source>
        <dbReference type="ARBA" id="ARBA00022475"/>
    </source>
</evidence>